<evidence type="ECO:0000313" key="2">
    <source>
        <dbReference type="Proteomes" id="UP001139035"/>
    </source>
</evidence>
<name>A0A9X1T341_9HYPH</name>
<gene>
    <name evidence="1" type="ORF">LZD57_03475</name>
</gene>
<proteinExistence type="predicted"/>
<keyword evidence="2" id="KW-1185">Reference proteome</keyword>
<dbReference type="EMBL" id="JAJUWU010000003">
    <property type="protein sequence ID" value="MCE7027041.1"/>
    <property type="molecule type" value="Genomic_DNA"/>
</dbReference>
<sequence length="151" mass="16422">MPELLFAAAAGTLRAVPLRPVPADHHEARLRRVVIVDPLQKKMAAETAAILSLAPSFRLVARPVRGAVENLEDRIARLLPVKICKKIASDDLQFGKPLQALRALVPTGNATCSIQQDDRVIRHALDEQAISVITQVPVGQVISIVHDVTPR</sequence>
<reference evidence="1" key="1">
    <citation type="submission" date="2022-01" db="EMBL/GenBank/DDBJ databases">
        <title>Jiella avicenniae sp. nov., a novel endophytic bacterium isolated from bark of Avicennia marina.</title>
        <authorList>
            <person name="Tuo L."/>
        </authorList>
    </citation>
    <scope>NUCLEOTIDE SEQUENCE</scope>
    <source>
        <strain evidence="1">CBK1P-4</strain>
    </source>
</reference>
<comment type="caution">
    <text evidence="1">The sequence shown here is derived from an EMBL/GenBank/DDBJ whole genome shotgun (WGS) entry which is preliminary data.</text>
</comment>
<accession>A0A9X1T341</accession>
<evidence type="ECO:0000313" key="1">
    <source>
        <dbReference type="EMBL" id="MCE7027041.1"/>
    </source>
</evidence>
<dbReference type="Proteomes" id="UP001139035">
    <property type="component" value="Unassembled WGS sequence"/>
</dbReference>
<organism evidence="1 2">
    <name type="scientific">Jiella avicenniae</name>
    <dbReference type="NCBI Taxonomy" id="2907202"/>
    <lineage>
        <taxon>Bacteria</taxon>
        <taxon>Pseudomonadati</taxon>
        <taxon>Pseudomonadota</taxon>
        <taxon>Alphaproteobacteria</taxon>
        <taxon>Hyphomicrobiales</taxon>
        <taxon>Aurantimonadaceae</taxon>
        <taxon>Jiella</taxon>
    </lineage>
</organism>
<protein>
    <submittedName>
        <fullName evidence="1">Uncharacterized protein</fullName>
    </submittedName>
</protein>
<dbReference type="AlphaFoldDB" id="A0A9X1T341"/>